<proteinExistence type="predicted"/>
<comment type="caution">
    <text evidence="1">The sequence shown here is derived from an EMBL/GenBank/DDBJ whole genome shotgun (WGS) entry which is preliminary data.</text>
</comment>
<protein>
    <submittedName>
        <fullName evidence="1">Uncharacterized protein</fullName>
    </submittedName>
</protein>
<dbReference type="Proteomes" id="UP001642483">
    <property type="component" value="Unassembled WGS sequence"/>
</dbReference>
<reference evidence="1 2" key="1">
    <citation type="submission" date="2024-02" db="EMBL/GenBank/DDBJ databases">
        <authorList>
            <person name="Daric V."/>
            <person name="Darras S."/>
        </authorList>
    </citation>
    <scope>NUCLEOTIDE SEQUENCE [LARGE SCALE GENOMIC DNA]</scope>
</reference>
<name>A0ABP0FRQ2_CLALP</name>
<organism evidence="1 2">
    <name type="scientific">Clavelina lepadiformis</name>
    <name type="common">Light-bulb sea squirt</name>
    <name type="synonym">Ascidia lepadiformis</name>
    <dbReference type="NCBI Taxonomy" id="159417"/>
    <lineage>
        <taxon>Eukaryota</taxon>
        <taxon>Metazoa</taxon>
        <taxon>Chordata</taxon>
        <taxon>Tunicata</taxon>
        <taxon>Ascidiacea</taxon>
        <taxon>Aplousobranchia</taxon>
        <taxon>Clavelinidae</taxon>
        <taxon>Clavelina</taxon>
    </lineage>
</organism>
<accession>A0ABP0FRQ2</accession>
<dbReference type="EMBL" id="CAWYQH010000090">
    <property type="protein sequence ID" value="CAK8682297.1"/>
    <property type="molecule type" value="Genomic_DNA"/>
</dbReference>
<evidence type="ECO:0000313" key="1">
    <source>
        <dbReference type="EMBL" id="CAK8682297.1"/>
    </source>
</evidence>
<feature type="non-terminal residue" evidence="1">
    <location>
        <position position="70"/>
    </location>
</feature>
<gene>
    <name evidence="1" type="ORF">CVLEPA_LOCUS12975</name>
</gene>
<sequence length="70" mass="8047">MDRNRLFGHCRHRFLLRRKATATYPFCLSVSDTFASRNVTPSTRQVPLQSPPPRELFKTSDAVAQTLNQL</sequence>
<keyword evidence="2" id="KW-1185">Reference proteome</keyword>
<evidence type="ECO:0000313" key="2">
    <source>
        <dbReference type="Proteomes" id="UP001642483"/>
    </source>
</evidence>